<dbReference type="Proteomes" id="UP001642483">
    <property type="component" value="Unassembled WGS sequence"/>
</dbReference>
<proteinExistence type="predicted"/>
<evidence type="ECO:0000313" key="4">
    <source>
        <dbReference type="Proteomes" id="UP001642483"/>
    </source>
</evidence>
<evidence type="ECO:0000256" key="1">
    <source>
        <dbReference type="ARBA" id="ARBA00023157"/>
    </source>
</evidence>
<dbReference type="PROSITE" id="PS50240">
    <property type="entry name" value="TRYPSIN_DOM"/>
    <property type="match status" value="1"/>
</dbReference>
<dbReference type="PROSITE" id="PS00134">
    <property type="entry name" value="TRYPSIN_HIS"/>
    <property type="match status" value="1"/>
</dbReference>
<evidence type="ECO:0000259" key="2">
    <source>
        <dbReference type="PROSITE" id="PS50240"/>
    </source>
</evidence>
<sequence>MNTRIATTENALQTFVHTHIMLDIIKDRDHQCCDTSNLPNDSCGLVSGQSGRVAGGEIANTTACPWMILGGQTDADAIISLCGGYLVTDEWILTAAHCFGTEPDRTELYANVPFNLGDLNSADHQIQVKSIIKHPLFDDVTCDYDIALLELTEPISLGTPAPGVVCLPDGEFVGEDVTCVTTGWGDGAPVASRMLLEVQVRTLPWELCDADNSNLTERQICAGKVEGGLGPCPLDIGGPLVCQRCDSCACQVAGIVLNNGASCGNADTQDRYTRVSFFEDWIRNITGISPPEAPSPTCT</sequence>
<feature type="domain" description="Peptidase S1" evidence="2">
    <location>
        <begin position="53"/>
        <end position="287"/>
    </location>
</feature>
<dbReference type="Pfam" id="PF00089">
    <property type="entry name" value="Trypsin"/>
    <property type="match status" value="1"/>
</dbReference>
<name>A0ABP0EZG1_CLALP</name>
<keyword evidence="1" id="KW-1015">Disulfide bond</keyword>
<dbReference type="InterPro" id="IPR001314">
    <property type="entry name" value="Peptidase_S1A"/>
</dbReference>
<dbReference type="PRINTS" id="PR00722">
    <property type="entry name" value="CHYMOTRYPSIN"/>
</dbReference>
<comment type="caution">
    <text evidence="3">The sequence shown here is derived from an EMBL/GenBank/DDBJ whole genome shotgun (WGS) entry which is preliminary data.</text>
</comment>
<dbReference type="CDD" id="cd00190">
    <property type="entry name" value="Tryp_SPc"/>
    <property type="match status" value="1"/>
</dbReference>
<dbReference type="InterPro" id="IPR043504">
    <property type="entry name" value="Peptidase_S1_PA_chymotrypsin"/>
</dbReference>
<reference evidence="3 4" key="1">
    <citation type="submission" date="2024-02" db="EMBL/GenBank/DDBJ databases">
        <authorList>
            <person name="Daric V."/>
            <person name="Darras S."/>
        </authorList>
    </citation>
    <scope>NUCLEOTIDE SEQUENCE [LARGE SCALE GENOMIC DNA]</scope>
</reference>
<protein>
    <recommendedName>
        <fullName evidence="2">Peptidase S1 domain-containing protein</fullName>
    </recommendedName>
</protein>
<dbReference type="SMART" id="SM00020">
    <property type="entry name" value="Tryp_SPc"/>
    <property type="match status" value="1"/>
</dbReference>
<dbReference type="Gene3D" id="2.40.10.10">
    <property type="entry name" value="Trypsin-like serine proteases"/>
    <property type="match status" value="1"/>
</dbReference>
<accession>A0ABP0EZG1</accession>
<dbReference type="InterPro" id="IPR001254">
    <property type="entry name" value="Trypsin_dom"/>
</dbReference>
<dbReference type="InterPro" id="IPR009003">
    <property type="entry name" value="Peptidase_S1_PA"/>
</dbReference>
<organism evidence="3 4">
    <name type="scientific">Clavelina lepadiformis</name>
    <name type="common">Light-bulb sea squirt</name>
    <name type="synonym">Ascidia lepadiformis</name>
    <dbReference type="NCBI Taxonomy" id="159417"/>
    <lineage>
        <taxon>Eukaryota</taxon>
        <taxon>Metazoa</taxon>
        <taxon>Chordata</taxon>
        <taxon>Tunicata</taxon>
        <taxon>Ascidiacea</taxon>
        <taxon>Aplousobranchia</taxon>
        <taxon>Clavelinidae</taxon>
        <taxon>Clavelina</taxon>
    </lineage>
</organism>
<evidence type="ECO:0000313" key="3">
    <source>
        <dbReference type="EMBL" id="CAK8672882.1"/>
    </source>
</evidence>
<dbReference type="PANTHER" id="PTHR24253:SF153">
    <property type="entry name" value="SERINE PROTEASE HEPSIN"/>
    <property type="match status" value="1"/>
</dbReference>
<dbReference type="SUPFAM" id="SSF50494">
    <property type="entry name" value="Trypsin-like serine proteases"/>
    <property type="match status" value="1"/>
</dbReference>
<keyword evidence="4" id="KW-1185">Reference proteome</keyword>
<gene>
    <name evidence="3" type="ORF">CVLEPA_LOCUS2557</name>
</gene>
<dbReference type="EMBL" id="CAWYQH010000001">
    <property type="protein sequence ID" value="CAK8672882.1"/>
    <property type="molecule type" value="Genomic_DNA"/>
</dbReference>
<dbReference type="PANTHER" id="PTHR24253">
    <property type="entry name" value="TRANSMEMBRANE PROTEASE SERINE"/>
    <property type="match status" value="1"/>
</dbReference>
<dbReference type="InterPro" id="IPR018114">
    <property type="entry name" value="TRYPSIN_HIS"/>
</dbReference>